<keyword evidence="5" id="KW-0614">Plasmid</keyword>
<dbReference type="GO" id="GO:0008866">
    <property type="term" value="F:fructuronate reductase activity"/>
    <property type="evidence" value="ECO:0007669"/>
    <property type="project" value="UniProtKB-EC"/>
</dbReference>
<reference evidence="5 6" key="1">
    <citation type="journal article" date="2011" name="J. Bacteriol.">
        <title>Complete genome sequence of the industrial strain Ketogulonicigenium vulgare WSH-001.</title>
        <authorList>
            <person name="Liu L."/>
            <person name="Li Y."/>
            <person name="Zhang J."/>
            <person name="Zhou Z."/>
            <person name="Liu J."/>
            <person name="Li X."/>
            <person name="Zhou J."/>
            <person name="Du G."/>
            <person name="Wang L."/>
            <person name="Chen J."/>
        </authorList>
    </citation>
    <scope>NUCLEOTIDE SEQUENCE [LARGE SCALE GENOMIC DNA]</scope>
    <source>
        <strain evidence="5 6">WSH-001</strain>
        <plasmid evidence="6">pKVU_100</plasmid>
    </source>
</reference>
<dbReference type="GO" id="GO:0019594">
    <property type="term" value="P:mannitol metabolic process"/>
    <property type="evidence" value="ECO:0007669"/>
    <property type="project" value="InterPro"/>
</dbReference>
<dbReference type="HOGENOM" id="CLU_027324_0_1_5"/>
<dbReference type="EC" id="1.1.1.57" evidence="5"/>
<protein>
    <submittedName>
        <fullName evidence="5">Mannitol dehydrogenase domain protein</fullName>
        <ecNumber evidence="5">1.1.1.57</ecNumber>
    </submittedName>
</protein>
<dbReference type="Gene3D" id="3.40.50.720">
    <property type="entry name" value="NAD(P)-binding Rossmann-like Domain"/>
    <property type="match status" value="1"/>
</dbReference>
<keyword evidence="1 5" id="KW-0560">Oxidoreductase</keyword>
<keyword evidence="2" id="KW-0520">NAD</keyword>
<dbReference type="Pfam" id="PF01232">
    <property type="entry name" value="Mannitol_dh"/>
    <property type="match status" value="1"/>
</dbReference>
<dbReference type="PROSITE" id="PS00974">
    <property type="entry name" value="MANNITOL_DHGENASE"/>
    <property type="match status" value="1"/>
</dbReference>
<dbReference type="InterPro" id="IPR013131">
    <property type="entry name" value="Mannitol_DH_N"/>
</dbReference>
<dbReference type="PANTHER" id="PTHR43362">
    <property type="entry name" value="MANNITOL DEHYDROGENASE DSF1-RELATED"/>
    <property type="match status" value="1"/>
</dbReference>
<dbReference type="InterPro" id="IPR008927">
    <property type="entry name" value="6-PGluconate_DH-like_C_sf"/>
</dbReference>
<name>F9YB72_KETVW</name>
<evidence type="ECO:0000313" key="5">
    <source>
        <dbReference type="EMBL" id="AEM42624.1"/>
    </source>
</evidence>
<organism evidence="5 6">
    <name type="scientific">Ketogulonicigenium vulgare (strain WSH-001)</name>
    <dbReference type="NCBI Taxonomy" id="759362"/>
    <lineage>
        <taxon>Bacteria</taxon>
        <taxon>Pseudomonadati</taxon>
        <taxon>Pseudomonadota</taxon>
        <taxon>Alphaproteobacteria</taxon>
        <taxon>Rhodobacterales</taxon>
        <taxon>Roseobacteraceae</taxon>
        <taxon>Ketogulonicigenium</taxon>
    </lineage>
</organism>
<dbReference type="Gene3D" id="1.10.1040.10">
    <property type="entry name" value="N-(1-d-carboxylethyl)-l-norvaline Dehydrogenase, domain 2"/>
    <property type="match status" value="1"/>
</dbReference>
<dbReference type="EMBL" id="CP002019">
    <property type="protein sequence ID" value="AEM42624.1"/>
    <property type="molecule type" value="Genomic_DNA"/>
</dbReference>
<dbReference type="AlphaFoldDB" id="F9YB72"/>
<feature type="domain" description="Mannitol dehydrogenase N-terminal" evidence="3">
    <location>
        <begin position="34"/>
        <end position="279"/>
    </location>
</feature>
<sequence>MERLSAKGLSSKGPGALPADIAVPGYDRAQVTNGIVHLGIGAFHRGHMAVYVDTLLADDPHWGIIGASLRRPDTKVALEPQDGLYTVSARDGAGEQLRIIGAIREIIDASADVAPLIARMAAPEIRIFSLTVTEKGYCHDPASGALRADHPDVVADLQNPASPRSVPGVITAALAARRAGGAGPVTVLSCDNLQGNGEIARAAITGFARRVDPALADWIAAHVTFPSTMVDRIVPATTDADRAAIAARLGVEDAWPIVTEPFHQWVIEDHFAAGRPAFDRAGAQLVADVAPFELMKLRLLNGSHSTLAYLGQLLGHEEVAQAIRDPLLGAMIPRMMADEIRPTLDVPGIDLGDYCAALVARFANPSLHHRTAQIAMDGSQKLPQRIIAPLRARAGKGLASPLLTLSLAGWIAYMMQRGDTIADPQAALLQTAAQGQSPAQATARVLGLTQIFGPMDDFLRDLIPQTAPHVARIIEGGPAAAIQYALKGANA</sequence>
<geneLocation type="plasmid" evidence="6">
    <name>pKVU_100</name>
</geneLocation>
<feature type="domain" description="Mannitol dehydrogenase C-terminal" evidence="4">
    <location>
        <begin position="288"/>
        <end position="456"/>
    </location>
</feature>
<evidence type="ECO:0000256" key="1">
    <source>
        <dbReference type="ARBA" id="ARBA00023002"/>
    </source>
</evidence>
<proteinExistence type="predicted"/>
<evidence type="ECO:0000259" key="4">
    <source>
        <dbReference type="Pfam" id="PF08125"/>
    </source>
</evidence>
<evidence type="ECO:0000313" key="6">
    <source>
        <dbReference type="Proteomes" id="UP000000692"/>
    </source>
</evidence>
<dbReference type="InterPro" id="IPR050988">
    <property type="entry name" value="Mannitol_DH/Oxidoreductase"/>
</dbReference>
<dbReference type="InterPro" id="IPR036291">
    <property type="entry name" value="NAD(P)-bd_dom_sf"/>
</dbReference>
<dbReference type="OrthoDB" id="271711at2"/>
<dbReference type="RefSeq" id="WP_014538275.1">
    <property type="nucleotide sequence ID" value="NC_017386.1"/>
</dbReference>
<accession>F9YB72</accession>
<dbReference type="KEGG" id="kvl:KVU_PA0207"/>
<dbReference type="SUPFAM" id="SSF51735">
    <property type="entry name" value="NAD(P)-binding Rossmann-fold domains"/>
    <property type="match status" value="1"/>
</dbReference>
<dbReference type="Pfam" id="PF08125">
    <property type="entry name" value="Mannitol_dh_C"/>
    <property type="match status" value="1"/>
</dbReference>
<dbReference type="PANTHER" id="PTHR43362:SF1">
    <property type="entry name" value="MANNITOL DEHYDROGENASE 2-RELATED"/>
    <property type="match status" value="1"/>
</dbReference>
<dbReference type="InterPro" id="IPR000669">
    <property type="entry name" value="Mannitol_DH"/>
</dbReference>
<dbReference type="InterPro" id="IPR023027">
    <property type="entry name" value="Mannitol_DH_CS"/>
</dbReference>
<dbReference type="PRINTS" id="PR00084">
    <property type="entry name" value="MTLDHDRGNASE"/>
</dbReference>
<evidence type="ECO:0000259" key="3">
    <source>
        <dbReference type="Pfam" id="PF01232"/>
    </source>
</evidence>
<dbReference type="PATRIC" id="fig|759362.5.peg.2901"/>
<dbReference type="InterPro" id="IPR013118">
    <property type="entry name" value="Mannitol_DH_C"/>
</dbReference>
<gene>
    <name evidence="5" type="primary">uxuB</name>
    <name evidence="5" type="ordered locus">KVU_PA0207</name>
</gene>
<dbReference type="SUPFAM" id="SSF48179">
    <property type="entry name" value="6-phosphogluconate dehydrogenase C-terminal domain-like"/>
    <property type="match status" value="1"/>
</dbReference>
<dbReference type="InterPro" id="IPR013328">
    <property type="entry name" value="6PGD_dom2"/>
</dbReference>
<dbReference type="Proteomes" id="UP000000692">
    <property type="component" value="Plasmid 1"/>
</dbReference>
<evidence type="ECO:0000256" key="2">
    <source>
        <dbReference type="ARBA" id="ARBA00023027"/>
    </source>
</evidence>
<keyword evidence="6" id="KW-1185">Reference proteome</keyword>